<dbReference type="PANTHER" id="PTHR43157">
    <property type="entry name" value="PHOSPHATIDYLINOSITOL-GLYCAN BIOSYNTHESIS CLASS F PROTEIN-RELATED"/>
    <property type="match status" value="1"/>
</dbReference>
<dbReference type="EMBL" id="JAXCEI010000002">
    <property type="protein sequence ID" value="MFA1538344.1"/>
    <property type="molecule type" value="Genomic_DNA"/>
</dbReference>
<dbReference type="Proteomes" id="UP001569963">
    <property type="component" value="Unassembled WGS sequence"/>
</dbReference>
<dbReference type="InterPro" id="IPR002347">
    <property type="entry name" value="SDR_fam"/>
</dbReference>
<protein>
    <submittedName>
        <fullName evidence="3">Oxidoreductase</fullName>
    </submittedName>
</protein>
<keyword evidence="1" id="KW-0560">Oxidoreductase</keyword>
<comment type="caution">
    <text evidence="3">The sequence shown here is derived from an EMBL/GenBank/DDBJ whole genome shotgun (WGS) entry which is preliminary data.</text>
</comment>
<evidence type="ECO:0000313" key="4">
    <source>
        <dbReference type="Proteomes" id="UP001569963"/>
    </source>
</evidence>
<dbReference type="Gene3D" id="3.40.50.720">
    <property type="entry name" value="NAD(P)-binding Rossmann-like Domain"/>
    <property type="match status" value="1"/>
</dbReference>
<reference evidence="3 4" key="1">
    <citation type="submission" date="2023-11" db="EMBL/GenBank/DDBJ databases">
        <title>Actinomadura monticuli sp. nov., isolated from volcanic ash.</title>
        <authorList>
            <person name="Lee S.D."/>
            <person name="Yang H."/>
            <person name="Kim I.S."/>
        </authorList>
    </citation>
    <scope>NUCLEOTIDE SEQUENCE [LARGE SCALE GENOMIC DNA]</scope>
    <source>
        <strain evidence="3 4">DLS-62</strain>
    </source>
</reference>
<dbReference type="CDD" id="cd05327">
    <property type="entry name" value="retinol-DH_like_SDR_c_like"/>
    <property type="match status" value="1"/>
</dbReference>
<dbReference type="InterPro" id="IPR036291">
    <property type="entry name" value="NAD(P)-bd_dom_sf"/>
</dbReference>
<dbReference type="Pfam" id="PF00106">
    <property type="entry name" value="adh_short"/>
    <property type="match status" value="1"/>
</dbReference>
<accession>A0ABV4Q8P8</accession>
<proteinExistence type="predicted"/>
<gene>
    <name evidence="3" type="ORF">SM611_05325</name>
</gene>
<evidence type="ECO:0000256" key="1">
    <source>
        <dbReference type="ARBA" id="ARBA00023002"/>
    </source>
</evidence>
<name>A0ABV4Q8P8_9ACTN</name>
<feature type="compositionally biased region" description="Low complexity" evidence="2">
    <location>
        <begin position="308"/>
        <end position="319"/>
    </location>
</feature>
<organism evidence="3 4">
    <name type="scientific">Actinomadura monticuli</name>
    <dbReference type="NCBI Taxonomy" id="3097367"/>
    <lineage>
        <taxon>Bacteria</taxon>
        <taxon>Bacillati</taxon>
        <taxon>Actinomycetota</taxon>
        <taxon>Actinomycetes</taxon>
        <taxon>Streptosporangiales</taxon>
        <taxon>Thermomonosporaceae</taxon>
        <taxon>Actinomadura</taxon>
    </lineage>
</organism>
<dbReference type="SUPFAM" id="SSF51735">
    <property type="entry name" value="NAD(P)-binding Rossmann-fold domains"/>
    <property type="match status" value="1"/>
</dbReference>
<keyword evidence="4" id="KW-1185">Reference proteome</keyword>
<evidence type="ECO:0000313" key="3">
    <source>
        <dbReference type="EMBL" id="MFA1538344.1"/>
    </source>
</evidence>
<sequence>MAERWTPADIPDLAGRTAIVTGANKNLGFHTALELAGHGADVTLACRRRERGERALAEIRRRVPGASVHVGILDLADLSSVERFAKEYAAEHAGLDILINNAGILGIPRLLTADGHEMQFGVNYLGHFALTGRLLPLLRARPGARVVSLSTWVVKMMGKIDLDDLQSERAYDKFNAYNQAKLANLVFARELSRRYSGDGPVGVAAHPGFAASDLQYTGPRMEGSRFQEAFFRIPTRLFAKPTAMGAWPSLYAACAPGVEPGACYAPTGFGEIWGPIGRVKTPAKIVDPELGRRLWDISERLSGVSYQPAPAGAAAPEAPVSETKEG</sequence>
<dbReference type="NCBIfam" id="NF004846">
    <property type="entry name" value="PRK06197.1"/>
    <property type="match status" value="1"/>
</dbReference>
<dbReference type="PRINTS" id="PR00081">
    <property type="entry name" value="GDHRDH"/>
</dbReference>
<evidence type="ECO:0000256" key="2">
    <source>
        <dbReference type="SAM" id="MobiDB-lite"/>
    </source>
</evidence>
<feature type="region of interest" description="Disordered" evidence="2">
    <location>
        <begin position="307"/>
        <end position="326"/>
    </location>
</feature>
<dbReference type="RefSeq" id="WP_371947684.1">
    <property type="nucleotide sequence ID" value="NZ_JAXCEI010000002.1"/>
</dbReference>
<dbReference type="PANTHER" id="PTHR43157:SF31">
    <property type="entry name" value="PHOSPHATIDYLINOSITOL-GLYCAN BIOSYNTHESIS CLASS F PROTEIN"/>
    <property type="match status" value="1"/>
</dbReference>